<proteinExistence type="predicted"/>
<dbReference type="Pfam" id="PF13439">
    <property type="entry name" value="Glyco_transf_4"/>
    <property type="match status" value="1"/>
</dbReference>
<dbReference type="Pfam" id="PF00534">
    <property type="entry name" value="Glycos_transf_1"/>
    <property type="match status" value="1"/>
</dbReference>
<keyword evidence="3" id="KW-0328">Glycosyltransferase</keyword>
<comment type="caution">
    <text evidence="3">The sequence shown here is derived from an EMBL/GenBank/DDBJ whole genome shotgun (WGS) entry which is preliminary data.</text>
</comment>
<protein>
    <submittedName>
        <fullName evidence="3">Glycosyltransferase EpsF</fullName>
        <ecNumber evidence="3">2.4.-.-</ecNumber>
    </submittedName>
</protein>
<dbReference type="SUPFAM" id="SSF53756">
    <property type="entry name" value="UDP-Glycosyltransferase/glycogen phosphorylase"/>
    <property type="match status" value="1"/>
</dbReference>
<evidence type="ECO:0000259" key="1">
    <source>
        <dbReference type="Pfam" id="PF00534"/>
    </source>
</evidence>
<feature type="domain" description="Glycosyltransferase subfamily 4-like N-terminal" evidence="2">
    <location>
        <begin position="17"/>
        <end position="177"/>
    </location>
</feature>
<dbReference type="Proteomes" id="UP000838308">
    <property type="component" value="Unassembled WGS sequence"/>
</dbReference>
<sequence length="380" mass="43330">MAEPIRILQVFALMNKGGAETMIMNFYRNIDRSKIQFDFIVHSQEECDYDKEIRALGGNIYNIPRYTGKNHFQFKMAWQNFFKEHTEYKIIHGHVRSTASIYLKIAKKYGLITIAHSHSTSSGNGASALVKNILQYPIRHTADYLFACSKVAGNWLFGKGASKRGNFVVLNNAIETKKFAYNERLRITKRRELQLENKFVIGHIGRFITPKNHKLLIDIFKEIHDISPNAVLLLIGEGELKKSIVNKVNDMGLSNSVIFTGVRSDISELLQAMDVFLFPSLYEGLPVTLIEAQASGLKIFASNTITEEVFITDLVNYCSLKSTPNEWANRVLNGFDENINRSRSFTEVKSSNYDIEENAKWLENFYLNIYVNSKKGVNNG</sequence>
<dbReference type="CDD" id="cd03812">
    <property type="entry name" value="GT4_CapH-like"/>
    <property type="match status" value="1"/>
</dbReference>
<dbReference type="InterPro" id="IPR028098">
    <property type="entry name" value="Glyco_trans_4-like_N"/>
</dbReference>
<evidence type="ECO:0000313" key="4">
    <source>
        <dbReference type="Proteomes" id="UP000838308"/>
    </source>
</evidence>
<dbReference type="Gene3D" id="3.40.50.2000">
    <property type="entry name" value="Glycogen Phosphorylase B"/>
    <property type="match status" value="2"/>
</dbReference>
<dbReference type="InterPro" id="IPR050194">
    <property type="entry name" value="Glycosyltransferase_grp1"/>
</dbReference>
<reference evidence="3" key="1">
    <citation type="submission" date="2022-04" db="EMBL/GenBank/DDBJ databases">
        <authorList>
            <person name="Criscuolo A."/>
        </authorList>
    </citation>
    <scope>NUCLEOTIDE SEQUENCE</scope>
    <source>
        <strain evidence="3">CIP111895</strain>
    </source>
</reference>
<dbReference type="PANTHER" id="PTHR45947">
    <property type="entry name" value="SULFOQUINOVOSYL TRANSFERASE SQD2"/>
    <property type="match status" value="1"/>
</dbReference>
<dbReference type="EC" id="2.4.-.-" evidence="3"/>
<evidence type="ECO:0000313" key="3">
    <source>
        <dbReference type="EMBL" id="CAH2716772.1"/>
    </source>
</evidence>
<organism evidence="3 4">
    <name type="scientific">Neobacillus rhizosphaerae</name>
    <dbReference type="NCBI Taxonomy" id="2880965"/>
    <lineage>
        <taxon>Bacteria</taxon>
        <taxon>Bacillati</taxon>
        <taxon>Bacillota</taxon>
        <taxon>Bacilli</taxon>
        <taxon>Bacillales</taxon>
        <taxon>Bacillaceae</taxon>
        <taxon>Neobacillus</taxon>
    </lineage>
</organism>
<name>A0ABN8KWB9_9BACI</name>
<dbReference type="InterPro" id="IPR001296">
    <property type="entry name" value="Glyco_trans_1"/>
</dbReference>
<accession>A0ABN8KWB9</accession>
<gene>
    <name evidence="3" type="primary">epsF_2</name>
    <name evidence="3" type="ORF">BACCIP111895_03960</name>
</gene>
<keyword evidence="3" id="KW-0808">Transferase</keyword>
<dbReference type="EMBL" id="CALBWS010000032">
    <property type="protein sequence ID" value="CAH2716772.1"/>
    <property type="molecule type" value="Genomic_DNA"/>
</dbReference>
<dbReference type="RefSeq" id="WP_248737008.1">
    <property type="nucleotide sequence ID" value="NZ_CALBWS010000032.1"/>
</dbReference>
<dbReference type="PANTHER" id="PTHR45947:SF3">
    <property type="entry name" value="SULFOQUINOVOSYL TRANSFERASE SQD2"/>
    <property type="match status" value="1"/>
</dbReference>
<keyword evidence="4" id="KW-1185">Reference proteome</keyword>
<feature type="domain" description="Glycosyl transferase family 1" evidence="1">
    <location>
        <begin position="189"/>
        <end position="331"/>
    </location>
</feature>
<dbReference type="GO" id="GO:0016757">
    <property type="term" value="F:glycosyltransferase activity"/>
    <property type="evidence" value="ECO:0007669"/>
    <property type="project" value="UniProtKB-KW"/>
</dbReference>
<evidence type="ECO:0000259" key="2">
    <source>
        <dbReference type="Pfam" id="PF13439"/>
    </source>
</evidence>